<evidence type="ECO:0000256" key="3">
    <source>
        <dbReference type="ARBA" id="ARBA00022448"/>
    </source>
</evidence>
<accession>A0A0W8G798</accession>
<comment type="subcellular location">
    <subcellularLocation>
        <location evidence="1">Cell membrane</location>
        <topology evidence="1">Multi-pass membrane protein</topology>
    </subcellularLocation>
</comment>
<feature type="transmembrane region" description="Helical" evidence="8">
    <location>
        <begin position="330"/>
        <end position="348"/>
    </location>
</feature>
<gene>
    <name evidence="10" type="ORF">ASZ90_001079</name>
</gene>
<dbReference type="AlphaFoldDB" id="A0A0W8G798"/>
<dbReference type="PANTHER" id="PTHR43302">
    <property type="entry name" value="TRANSPORTER ARSB-RELATED"/>
    <property type="match status" value="1"/>
</dbReference>
<dbReference type="GO" id="GO:0005886">
    <property type="term" value="C:plasma membrane"/>
    <property type="evidence" value="ECO:0007669"/>
    <property type="project" value="UniProtKB-SubCell"/>
</dbReference>
<keyword evidence="5 8" id="KW-0812">Transmembrane</keyword>
<evidence type="ECO:0000256" key="5">
    <source>
        <dbReference type="ARBA" id="ARBA00022692"/>
    </source>
</evidence>
<comment type="similarity">
    <text evidence="2">Belongs to the CitM (TC 2.A.11) transporter family.</text>
</comment>
<evidence type="ECO:0000256" key="4">
    <source>
        <dbReference type="ARBA" id="ARBA00022475"/>
    </source>
</evidence>
<keyword evidence="3" id="KW-0813">Transport</keyword>
<evidence type="ECO:0000256" key="8">
    <source>
        <dbReference type="SAM" id="Phobius"/>
    </source>
</evidence>
<evidence type="ECO:0000256" key="2">
    <source>
        <dbReference type="ARBA" id="ARBA00009843"/>
    </source>
</evidence>
<feature type="transmembrane region" description="Helical" evidence="8">
    <location>
        <begin position="40"/>
        <end position="62"/>
    </location>
</feature>
<evidence type="ECO:0000256" key="6">
    <source>
        <dbReference type="ARBA" id="ARBA00022989"/>
    </source>
</evidence>
<feature type="domain" description="Citrate transporter-like" evidence="9">
    <location>
        <begin position="2"/>
        <end position="280"/>
    </location>
</feature>
<dbReference type="PANTHER" id="PTHR43302:SF5">
    <property type="entry name" value="TRANSPORTER ARSB-RELATED"/>
    <property type="match status" value="1"/>
</dbReference>
<dbReference type="GO" id="GO:0015105">
    <property type="term" value="F:arsenite transmembrane transporter activity"/>
    <property type="evidence" value="ECO:0007669"/>
    <property type="project" value="InterPro"/>
</dbReference>
<reference evidence="10" key="1">
    <citation type="journal article" date="2015" name="Proc. Natl. Acad. Sci. U.S.A.">
        <title>Networks of energetic and metabolic interactions define dynamics in microbial communities.</title>
        <authorList>
            <person name="Embree M."/>
            <person name="Liu J.K."/>
            <person name="Al-Bassam M.M."/>
            <person name="Zengler K."/>
        </authorList>
    </citation>
    <scope>NUCLEOTIDE SEQUENCE</scope>
</reference>
<feature type="transmembrane region" description="Helical" evidence="8">
    <location>
        <begin position="286"/>
        <end position="310"/>
    </location>
</feature>
<evidence type="ECO:0000313" key="10">
    <source>
        <dbReference type="EMBL" id="KUG29044.1"/>
    </source>
</evidence>
<feature type="transmembrane region" description="Helical" evidence="8">
    <location>
        <begin position="6"/>
        <end position="28"/>
    </location>
</feature>
<feature type="transmembrane region" description="Helical" evidence="8">
    <location>
        <begin position="217"/>
        <end position="244"/>
    </location>
</feature>
<evidence type="ECO:0000256" key="7">
    <source>
        <dbReference type="ARBA" id="ARBA00023136"/>
    </source>
</evidence>
<sequence>MDVPTIALLFGLMVISAQFRLGGFYTFVTKKLAGTDGSPARLLFLVILAAAALSALLANDIVCLAMTPVLVEICRGRDLDPMPYLLGLACAANIGSAATLIGNPQNMLIGQVSGIPFGWYFLEASPPVAAGLVGAWGVIALMWRGKWSMSAPAVDAHAPEFNPWQSFKGCAALGALVAAFLFGNLPREVAALLCAGVLLSSRRLTSARFFSLVDWPLLLLFMGLFVVNHAVAASGLLARVYALLGAAGVDMTNGAWLFSVTVILSNIVSNVPAVMLLLPADTSQRAAVLLALASTLAGNLFLLGSIANLIVADQAARLGVAVTWRAHFRVGVPVTLLTLILAGIWLFLRWPDLGVPG</sequence>
<dbReference type="InterPro" id="IPR000802">
    <property type="entry name" value="Arsenical_pump_ArsB"/>
</dbReference>
<protein>
    <submittedName>
        <fullName evidence="10">Arsenic efflux pump protein</fullName>
    </submittedName>
</protein>
<keyword evidence="6 8" id="KW-1133">Transmembrane helix</keyword>
<name>A0A0W8G798_9ZZZZ</name>
<dbReference type="EMBL" id="LNQE01000140">
    <property type="protein sequence ID" value="KUG29044.1"/>
    <property type="molecule type" value="Genomic_DNA"/>
</dbReference>
<keyword evidence="4" id="KW-1003">Cell membrane</keyword>
<feature type="transmembrane region" description="Helical" evidence="8">
    <location>
        <begin position="82"/>
        <end position="101"/>
    </location>
</feature>
<dbReference type="Pfam" id="PF03600">
    <property type="entry name" value="CitMHS"/>
    <property type="match status" value="1"/>
</dbReference>
<evidence type="ECO:0000259" key="9">
    <source>
        <dbReference type="Pfam" id="PF03600"/>
    </source>
</evidence>
<keyword evidence="7 8" id="KW-0472">Membrane</keyword>
<feature type="transmembrane region" description="Helical" evidence="8">
    <location>
        <begin position="256"/>
        <end position="280"/>
    </location>
</feature>
<organism evidence="10">
    <name type="scientific">hydrocarbon metagenome</name>
    <dbReference type="NCBI Taxonomy" id="938273"/>
    <lineage>
        <taxon>unclassified sequences</taxon>
        <taxon>metagenomes</taxon>
        <taxon>ecological metagenomes</taxon>
    </lineage>
</organism>
<comment type="caution">
    <text evidence="10">The sequence shown here is derived from an EMBL/GenBank/DDBJ whole genome shotgun (WGS) entry which is preliminary data.</text>
</comment>
<evidence type="ECO:0000256" key="1">
    <source>
        <dbReference type="ARBA" id="ARBA00004651"/>
    </source>
</evidence>
<feature type="transmembrane region" description="Helical" evidence="8">
    <location>
        <begin position="121"/>
        <end position="143"/>
    </location>
</feature>
<proteinExistence type="inferred from homology"/>
<dbReference type="InterPro" id="IPR004680">
    <property type="entry name" value="Cit_transptr-like_dom"/>
</dbReference>
<dbReference type="PRINTS" id="PR00758">
    <property type="entry name" value="ARSENICPUMP"/>
</dbReference>